<gene>
    <name evidence="3" type="ORF">FKZ59_01465</name>
</gene>
<dbReference type="PANTHER" id="PTHR42852">
    <property type="entry name" value="THIOL:DISULFIDE INTERCHANGE PROTEIN DSBE"/>
    <property type="match status" value="1"/>
</dbReference>
<comment type="caution">
    <text evidence="3">The sequence shown here is derived from an EMBL/GenBank/DDBJ whole genome shotgun (WGS) entry which is preliminary data.</text>
</comment>
<dbReference type="Pfam" id="PF00578">
    <property type="entry name" value="AhpC-TSA"/>
    <property type="match status" value="1"/>
</dbReference>
<dbReference type="AlphaFoldDB" id="A0A540V6R7"/>
<name>A0A540V6R7_9BACL</name>
<dbReference type="InterPro" id="IPR017937">
    <property type="entry name" value="Thioredoxin_CS"/>
</dbReference>
<dbReference type="OrthoDB" id="25753at2"/>
<evidence type="ECO:0000313" key="3">
    <source>
        <dbReference type="EMBL" id="TQE92405.1"/>
    </source>
</evidence>
<dbReference type="PROSITE" id="PS00194">
    <property type="entry name" value="THIOREDOXIN_1"/>
    <property type="match status" value="1"/>
</dbReference>
<dbReference type="PROSITE" id="PS51352">
    <property type="entry name" value="THIOREDOXIN_2"/>
    <property type="match status" value="1"/>
</dbReference>
<dbReference type="RefSeq" id="WP_141600957.1">
    <property type="nucleotide sequence ID" value="NZ_JARMSB010000004.1"/>
</dbReference>
<organism evidence="3 4">
    <name type="scientific">Ureibacillus terrenus</name>
    <dbReference type="NCBI Taxonomy" id="118246"/>
    <lineage>
        <taxon>Bacteria</taxon>
        <taxon>Bacillati</taxon>
        <taxon>Bacillota</taxon>
        <taxon>Bacilli</taxon>
        <taxon>Bacillales</taxon>
        <taxon>Caryophanaceae</taxon>
        <taxon>Ureibacillus</taxon>
    </lineage>
</organism>
<dbReference type="GO" id="GO:0016209">
    <property type="term" value="F:antioxidant activity"/>
    <property type="evidence" value="ECO:0007669"/>
    <property type="project" value="InterPro"/>
</dbReference>
<dbReference type="InterPro" id="IPR036249">
    <property type="entry name" value="Thioredoxin-like_sf"/>
</dbReference>
<protein>
    <submittedName>
        <fullName evidence="3">TlpA family protein disulfide reductase</fullName>
    </submittedName>
</protein>
<sequence length="216" mass="25582">MERTRRSIFFFLLLICAFVWTIYSHFIKGEKGREETFTEEEFIDFLYQNLGLEEPHDRETLEETDGHHHDGQLETAFHSADFEAKNFQLRTLKNDTIRLSDLKGKQILINFWTSWCPPCKEEMRQLSEFYEQYAKKRNIEILAINVTDQEWSKDDVKKFAAQYQLKFPVLLDETGEVSESYQIMTIPTSFIINEEGKVTEKIVGPVTKDMLSKRFQ</sequence>
<dbReference type="GO" id="GO:0016491">
    <property type="term" value="F:oxidoreductase activity"/>
    <property type="evidence" value="ECO:0007669"/>
    <property type="project" value="InterPro"/>
</dbReference>
<keyword evidence="1" id="KW-1015">Disulfide bond</keyword>
<proteinExistence type="predicted"/>
<evidence type="ECO:0000313" key="4">
    <source>
        <dbReference type="Proteomes" id="UP000315753"/>
    </source>
</evidence>
<dbReference type="InterPro" id="IPR000866">
    <property type="entry name" value="AhpC/TSA"/>
</dbReference>
<feature type="domain" description="Thioredoxin" evidence="2">
    <location>
        <begin position="78"/>
        <end position="216"/>
    </location>
</feature>
<dbReference type="EMBL" id="VIGD01000001">
    <property type="protein sequence ID" value="TQE92405.1"/>
    <property type="molecule type" value="Genomic_DNA"/>
</dbReference>
<reference evidence="3 4" key="1">
    <citation type="submission" date="2019-06" db="EMBL/GenBank/DDBJ databases">
        <title>Genome sequence of Ureibacillus terrenus.</title>
        <authorList>
            <person name="Maclea K.S."/>
            <person name="Simoes M."/>
        </authorList>
    </citation>
    <scope>NUCLEOTIDE SEQUENCE [LARGE SCALE GENOMIC DNA]</scope>
    <source>
        <strain evidence="3 4">ATCC BAA-384</strain>
    </source>
</reference>
<evidence type="ECO:0000259" key="2">
    <source>
        <dbReference type="PROSITE" id="PS51352"/>
    </source>
</evidence>
<dbReference type="InterPro" id="IPR013766">
    <property type="entry name" value="Thioredoxin_domain"/>
</dbReference>
<evidence type="ECO:0000256" key="1">
    <source>
        <dbReference type="ARBA" id="ARBA00023157"/>
    </source>
</evidence>
<dbReference type="InterPro" id="IPR050553">
    <property type="entry name" value="Thioredoxin_ResA/DsbE_sf"/>
</dbReference>
<dbReference type="Proteomes" id="UP000315753">
    <property type="component" value="Unassembled WGS sequence"/>
</dbReference>
<dbReference type="PANTHER" id="PTHR42852:SF1">
    <property type="entry name" value="THIOREDOXIN-LIKE PROTEIN YNEN"/>
    <property type="match status" value="1"/>
</dbReference>
<keyword evidence="4" id="KW-1185">Reference proteome</keyword>
<dbReference type="SUPFAM" id="SSF52833">
    <property type="entry name" value="Thioredoxin-like"/>
    <property type="match status" value="1"/>
</dbReference>
<accession>A0A540V6R7</accession>
<dbReference type="Gene3D" id="3.40.30.10">
    <property type="entry name" value="Glutaredoxin"/>
    <property type="match status" value="1"/>
</dbReference>
<dbReference type="CDD" id="cd02966">
    <property type="entry name" value="TlpA_like_family"/>
    <property type="match status" value="1"/>
</dbReference>